<dbReference type="SMART" id="SM01091">
    <property type="entry name" value="CorC_HlyC"/>
    <property type="match status" value="1"/>
</dbReference>
<evidence type="ECO:0000256" key="7">
    <source>
        <dbReference type="ARBA" id="ARBA00023122"/>
    </source>
</evidence>
<dbReference type="Gene3D" id="3.30.465.10">
    <property type="match status" value="1"/>
</dbReference>
<evidence type="ECO:0000256" key="6">
    <source>
        <dbReference type="ARBA" id="ARBA00022989"/>
    </source>
</evidence>
<dbReference type="GO" id="GO:0005886">
    <property type="term" value="C:plasma membrane"/>
    <property type="evidence" value="ECO:0007669"/>
    <property type="project" value="UniProtKB-SubCell"/>
</dbReference>
<dbReference type="Pfam" id="PF00571">
    <property type="entry name" value="CBS"/>
    <property type="match status" value="1"/>
</dbReference>
<keyword evidence="7 9" id="KW-0129">CBS domain</keyword>
<comment type="similarity">
    <text evidence="2">Belongs to the UPF0053 family.</text>
</comment>
<dbReference type="Pfam" id="PF01595">
    <property type="entry name" value="CNNM"/>
    <property type="match status" value="1"/>
</dbReference>
<evidence type="ECO:0000259" key="12">
    <source>
        <dbReference type="PROSITE" id="PS51371"/>
    </source>
</evidence>
<feature type="transmembrane region" description="Helical" evidence="11">
    <location>
        <begin position="85"/>
        <end position="109"/>
    </location>
</feature>
<dbReference type="PANTHER" id="PTHR22777:SF32">
    <property type="entry name" value="UPF0053 INNER MEMBRANE PROTEIN YFJD"/>
    <property type="match status" value="1"/>
</dbReference>
<evidence type="ECO:0000313" key="15">
    <source>
        <dbReference type="Proteomes" id="UP000253919"/>
    </source>
</evidence>
<evidence type="ECO:0000313" key="14">
    <source>
        <dbReference type="EMBL" id="RDC66336.1"/>
    </source>
</evidence>
<dbReference type="Gene3D" id="3.10.580.10">
    <property type="entry name" value="CBS-domain"/>
    <property type="match status" value="1"/>
</dbReference>
<dbReference type="RefSeq" id="WP_115375760.1">
    <property type="nucleotide sequence ID" value="NZ_QASA01000001.1"/>
</dbReference>
<keyword evidence="5" id="KW-0677">Repeat</keyword>
<evidence type="ECO:0000256" key="4">
    <source>
        <dbReference type="ARBA" id="ARBA00022692"/>
    </source>
</evidence>
<evidence type="ECO:0000256" key="3">
    <source>
        <dbReference type="ARBA" id="ARBA00022475"/>
    </source>
</evidence>
<sequence>MDSGGDPASYSAWLITLWLYFSDISGLWPYIPVICILILLTASALVSGAEVAFFSLSDKDLLYCRQSAKRSEQLIPALLENPRRLLTTVLVLDNIINVSIIIVSLHLFWNLVTAPVFNTGLLFGITLLLTIVIVFFGEVLPKVYANQKNLTTARRMAGVLQGAQKVLAPFVNLLLSITHLVEKRYRNRPSTQKIEELQQAIDEASIPDSTHEEKEILKGIVNFGSLTVKQIMCSRMDMAAFDIAQRLDELIPLINQWEYSRVPVYAGSIDQIEGILYVKDLLPHLDAPADFAWQTLLRPPYFVPEIKKVDDLLRDFQERHVHMAIVVDEYGGTSGLLTFEDVIEEIVGDIKDEFDEEDEIVYSQIDDNTYIFEGKTSLADFCRIIGCPPDVFEPVRGKNESLGGLMIELFLKIPQEGENTEFDKFKFVIEAADNKHVKRIKVYVGERKENMSSVA</sequence>
<dbReference type="InterPro" id="IPR019862">
    <property type="entry name" value="Motility-assoc_prot_GldE"/>
</dbReference>
<reference evidence="14 15" key="1">
    <citation type="submission" date="2018-04" db="EMBL/GenBank/DDBJ databases">
        <title>Adhaeribacter sp. HMF7616 genome sequencing and assembly.</title>
        <authorList>
            <person name="Kang H."/>
            <person name="Kang J."/>
            <person name="Cha I."/>
            <person name="Kim H."/>
            <person name="Joh K."/>
        </authorList>
    </citation>
    <scope>NUCLEOTIDE SEQUENCE [LARGE SCALE GENOMIC DNA]</scope>
    <source>
        <strain evidence="14 15">HMF7616</strain>
    </source>
</reference>
<protein>
    <submittedName>
        <fullName evidence="14">Hemolysin</fullName>
    </submittedName>
</protein>
<evidence type="ECO:0000256" key="5">
    <source>
        <dbReference type="ARBA" id="ARBA00022737"/>
    </source>
</evidence>
<dbReference type="InterPro" id="IPR016169">
    <property type="entry name" value="FAD-bd_PCMH_sub2"/>
</dbReference>
<dbReference type="InterPro" id="IPR044751">
    <property type="entry name" value="Ion_transp-like_CBS"/>
</dbReference>
<comment type="caution">
    <text evidence="14">The sequence shown here is derived from an EMBL/GenBank/DDBJ whole genome shotgun (WGS) entry which is preliminary data.</text>
</comment>
<dbReference type="EMBL" id="QASA01000001">
    <property type="protein sequence ID" value="RDC66336.1"/>
    <property type="molecule type" value="Genomic_DNA"/>
</dbReference>
<dbReference type="PANTHER" id="PTHR22777">
    <property type="entry name" value="HEMOLYSIN-RELATED"/>
    <property type="match status" value="1"/>
</dbReference>
<feature type="transmembrane region" description="Helical" evidence="11">
    <location>
        <begin position="121"/>
        <end position="141"/>
    </location>
</feature>
<evidence type="ECO:0000256" key="1">
    <source>
        <dbReference type="ARBA" id="ARBA00004651"/>
    </source>
</evidence>
<dbReference type="FunFam" id="3.10.580.10:FF:000002">
    <property type="entry name" value="Magnesium/cobalt efflux protein CorC"/>
    <property type="match status" value="1"/>
</dbReference>
<keyword evidence="6 10" id="KW-1133">Transmembrane helix</keyword>
<dbReference type="InterPro" id="IPR000644">
    <property type="entry name" value="CBS_dom"/>
</dbReference>
<dbReference type="InterPro" id="IPR002550">
    <property type="entry name" value="CNNM"/>
</dbReference>
<dbReference type="SUPFAM" id="SSF56176">
    <property type="entry name" value="FAD-binding/transporter-associated domain-like"/>
    <property type="match status" value="1"/>
</dbReference>
<dbReference type="GO" id="GO:0050660">
    <property type="term" value="F:flavin adenine dinucleotide binding"/>
    <property type="evidence" value="ECO:0007669"/>
    <property type="project" value="InterPro"/>
</dbReference>
<evidence type="ECO:0000256" key="8">
    <source>
        <dbReference type="ARBA" id="ARBA00023136"/>
    </source>
</evidence>
<evidence type="ECO:0000259" key="13">
    <source>
        <dbReference type="PROSITE" id="PS51846"/>
    </source>
</evidence>
<organism evidence="14 15">
    <name type="scientific">Adhaeribacter pallidiroseus</name>
    <dbReference type="NCBI Taxonomy" id="2072847"/>
    <lineage>
        <taxon>Bacteria</taxon>
        <taxon>Pseudomonadati</taxon>
        <taxon>Bacteroidota</taxon>
        <taxon>Cytophagia</taxon>
        <taxon>Cytophagales</taxon>
        <taxon>Hymenobacteraceae</taxon>
        <taxon>Adhaeribacter</taxon>
    </lineage>
</organism>
<evidence type="ECO:0000256" key="2">
    <source>
        <dbReference type="ARBA" id="ARBA00006337"/>
    </source>
</evidence>
<feature type="transmembrane region" description="Helical" evidence="11">
    <location>
        <begin position="162"/>
        <end position="181"/>
    </location>
</feature>
<dbReference type="Proteomes" id="UP000253919">
    <property type="component" value="Unassembled WGS sequence"/>
</dbReference>
<keyword evidence="3" id="KW-1003">Cell membrane</keyword>
<keyword evidence="8 10" id="KW-0472">Membrane</keyword>
<keyword evidence="4 10" id="KW-0812">Transmembrane</keyword>
<feature type="domain" description="CNNM transmembrane" evidence="13">
    <location>
        <begin position="25"/>
        <end position="213"/>
    </location>
</feature>
<comment type="subcellular location">
    <subcellularLocation>
        <location evidence="1">Cell membrane</location>
        <topology evidence="1">Multi-pass membrane protein</topology>
    </subcellularLocation>
</comment>
<dbReference type="PROSITE" id="PS51846">
    <property type="entry name" value="CNNM"/>
    <property type="match status" value="1"/>
</dbReference>
<dbReference type="InterPro" id="IPR046342">
    <property type="entry name" value="CBS_dom_sf"/>
</dbReference>
<dbReference type="InterPro" id="IPR036318">
    <property type="entry name" value="FAD-bd_PCMH-like_sf"/>
</dbReference>
<evidence type="ECO:0000256" key="11">
    <source>
        <dbReference type="SAM" id="Phobius"/>
    </source>
</evidence>
<dbReference type="OrthoDB" id="9798188at2"/>
<evidence type="ECO:0000256" key="9">
    <source>
        <dbReference type="PROSITE-ProRule" id="PRU00703"/>
    </source>
</evidence>
<dbReference type="InterPro" id="IPR005170">
    <property type="entry name" value="Transptr-assoc_dom"/>
</dbReference>
<name>A0A369QSM8_9BACT</name>
<evidence type="ECO:0000256" key="10">
    <source>
        <dbReference type="PROSITE-ProRule" id="PRU01193"/>
    </source>
</evidence>
<dbReference type="NCBIfam" id="TIGR03520">
    <property type="entry name" value="GldE"/>
    <property type="match status" value="1"/>
</dbReference>
<dbReference type="Pfam" id="PF03471">
    <property type="entry name" value="CorC_HlyC"/>
    <property type="match status" value="1"/>
</dbReference>
<feature type="transmembrane region" description="Helical" evidence="11">
    <location>
        <begin position="27"/>
        <end position="56"/>
    </location>
</feature>
<dbReference type="PROSITE" id="PS51371">
    <property type="entry name" value="CBS"/>
    <property type="match status" value="1"/>
</dbReference>
<keyword evidence="15" id="KW-1185">Reference proteome</keyword>
<accession>A0A369QSM8</accession>
<dbReference type="CDD" id="cd04590">
    <property type="entry name" value="CBS_pair_CorC_HlyC_assoc"/>
    <property type="match status" value="1"/>
</dbReference>
<proteinExistence type="inferred from homology"/>
<feature type="domain" description="CBS" evidence="12">
    <location>
        <begin position="296"/>
        <end position="353"/>
    </location>
</feature>
<dbReference type="SUPFAM" id="SSF54631">
    <property type="entry name" value="CBS-domain pair"/>
    <property type="match status" value="1"/>
</dbReference>
<dbReference type="AlphaFoldDB" id="A0A369QSM8"/>
<gene>
    <name evidence="14" type="ORF">AHMF7616_04967</name>
</gene>